<dbReference type="InterPro" id="IPR042251">
    <property type="entry name" value="EutC_C"/>
</dbReference>
<dbReference type="PIRSF" id="PIRSF018982">
    <property type="entry name" value="EutC"/>
    <property type="match status" value="1"/>
</dbReference>
<dbReference type="GO" id="GO:0009350">
    <property type="term" value="C:ethanolamine ammonia-lyase complex"/>
    <property type="evidence" value="ECO:0007669"/>
    <property type="project" value="UniProtKB-UniRule"/>
</dbReference>
<feature type="binding site" evidence="5">
    <location>
        <position position="213"/>
    </location>
    <ligand>
        <name>adenosylcob(III)alamin</name>
        <dbReference type="ChEBI" id="CHEBI:18408"/>
    </ligand>
</feature>
<keyword evidence="3 5" id="KW-0170">Cobalt</keyword>
<dbReference type="RefSeq" id="WP_120637254.1">
    <property type="nucleotide sequence ID" value="NZ_RAQU01000019.1"/>
</dbReference>
<evidence type="ECO:0000313" key="8">
    <source>
        <dbReference type="Proteomes" id="UP000274097"/>
    </source>
</evidence>
<comment type="catalytic activity">
    <reaction evidence="5">
        <text>ethanolamine = acetaldehyde + NH4(+)</text>
        <dbReference type="Rhea" id="RHEA:15313"/>
        <dbReference type="ChEBI" id="CHEBI:15343"/>
        <dbReference type="ChEBI" id="CHEBI:28938"/>
        <dbReference type="ChEBI" id="CHEBI:57603"/>
        <dbReference type="EC" id="4.3.1.7"/>
    </reaction>
</comment>
<dbReference type="OrthoDB" id="114248at2"/>
<gene>
    <name evidence="5 7" type="primary">eutC</name>
    <name evidence="6" type="ORF">D6Z83_05105</name>
    <name evidence="7" type="ORF">EBE87_06905</name>
</gene>
<dbReference type="HAMAP" id="MF_00601">
    <property type="entry name" value="EutC"/>
    <property type="match status" value="1"/>
</dbReference>
<evidence type="ECO:0000256" key="3">
    <source>
        <dbReference type="ARBA" id="ARBA00023285"/>
    </source>
</evidence>
<dbReference type="GO" id="GO:0006520">
    <property type="term" value="P:amino acid metabolic process"/>
    <property type="evidence" value="ECO:0007669"/>
    <property type="project" value="InterPro"/>
</dbReference>
<dbReference type="UniPathway" id="UPA00560"/>
<accession>A0A3A9JND8</accession>
<evidence type="ECO:0000256" key="5">
    <source>
        <dbReference type="HAMAP-Rule" id="MF_00601"/>
    </source>
</evidence>
<keyword evidence="8" id="KW-1185">Reference proteome</keyword>
<protein>
    <recommendedName>
        <fullName evidence="5">Ethanolamine ammonia-lyase small subunit</fullName>
        <shortName evidence="5">EAL small subunit</shortName>
        <ecNumber evidence="5">4.3.1.7</ecNumber>
    </recommendedName>
</protein>
<evidence type="ECO:0000313" key="6">
    <source>
        <dbReference type="EMBL" id="RKK05304.1"/>
    </source>
</evidence>
<evidence type="ECO:0000256" key="2">
    <source>
        <dbReference type="ARBA" id="ARBA00023239"/>
    </source>
</evidence>
<evidence type="ECO:0000313" key="7">
    <source>
        <dbReference type="EMBL" id="RMI26101.1"/>
    </source>
</evidence>
<name>A0A3A9JND8_9PROT</name>
<keyword evidence="1 5" id="KW-0846">Cobalamin</keyword>
<evidence type="ECO:0000256" key="4">
    <source>
        <dbReference type="ARBA" id="ARBA00024446"/>
    </source>
</evidence>
<dbReference type="FunCoup" id="A0A3A9JND8">
    <property type="interactions" value="31"/>
</dbReference>
<comment type="subcellular location">
    <subcellularLocation>
        <location evidence="5">Bacterial microcompartment</location>
    </subcellularLocation>
</comment>
<dbReference type="Proteomes" id="UP000274097">
    <property type="component" value="Unassembled WGS sequence"/>
</dbReference>
<evidence type="ECO:0000313" key="9">
    <source>
        <dbReference type="Proteomes" id="UP000278036"/>
    </source>
</evidence>
<comment type="similarity">
    <text evidence="5">Belongs to the EutC family.</text>
</comment>
<dbReference type="Pfam" id="PF05985">
    <property type="entry name" value="EutC"/>
    <property type="match status" value="1"/>
</dbReference>
<proteinExistence type="inferred from homology"/>
<dbReference type="InterPro" id="IPR009246">
    <property type="entry name" value="EutC"/>
</dbReference>
<dbReference type="EMBL" id="RFLX01000003">
    <property type="protein sequence ID" value="RMI26101.1"/>
    <property type="molecule type" value="Genomic_DNA"/>
</dbReference>
<dbReference type="GO" id="GO:0031419">
    <property type="term" value="F:cobalamin binding"/>
    <property type="evidence" value="ECO:0007669"/>
    <property type="project" value="UniProtKB-UniRule"/>
</dbReference>
<reference evidence="6 9" key="1">
    <citation type="submission" date="2018-09" db="EMBL/GenBank/DDBJ databases">
        <title>Roseomonas sp. nov., isolated from feces of Tibetan antelopes in the Qinghai-Tibet plateau, China.</title>
        <authorList>
            <person name="Tian Z."/>
        </authorList>
    </citation>
    <scope>NUCLEOTIDE SEQUENCE [LARGE SCALE GENOMIC DNA]</scope>
    <source>
        <strain evidence="7 8">Z23</strain>
        <strain evidence="6 9">Z24</strain>
    </source>
</reference>
<dbReference type="AlphaFoldDB" id="A0A3A9JND8"/>
<comment type="cofactor">
    <cofactor evidence="5">
        <name>adenosylcob(III)alamin</name>
        <dbReference type="ChEBI" id="CHEBI:18408"/>
    </cofactor>
    <text evidence="5">Binds between the large and small subunits.</text>
</comment>
<feature type="binding site" evidence="5">
    <location>
        <position position="184"/>
    </location>
    <ligand>
        <name>adenosylcob(III)alamin</name>
        <dbReference type="ChEBI" id="CHEBI:18408"/>
    </ligand>
</feature>
<dbReference type="InParanoid" id="A0A3A9JND8"/>
<evidence type="ECO:0000256" key="1">
    <source>
        <dbReference type="ARBA" id="ARBA00022628"/>
    </source>
</evidence>
<dbReference type="EC" id="4.3.1.7" evidence="5"/>
<dbReference type="GO" id="GO:0046336">
    <property type="term" value="P:ethanolamine catabolic process"/>
    <property type="evidence" value="ECO:0007669"/>
    <property type="project" value="UniProtKB-UniRule"/>
</dbReference>
<dbReference type="PANTHER" id="PTHR39330:SF1">
    <property type="entry name" value="ETHANOLAMINE AMMONIA-LYASE SMALL SUBUNIT"/>
    <property type="match status" value="1"/>
</dbReference>
<dbReference type="PANTHER" id="PTHR39330">
    <property type="entry name" value="ETHANOLAMINE AMMONIA-LYASE LIGHT CHAIN"/>
    <property type="match status" value="1"/>
</dbReference>
<comment type="subunit">
    <text evidence="5">The basic unit is a heterodimer which dimerizes to form tetramers. The heterotetramers trimerize; 6 large subunits form a core ring with 6 small subunits projecting outwards.</text>
</comment>
<sequence length="266" mass="27935">MGPCAACWQGASAVAADPPTRDPWGRLRQATPARIGLGRVGDAPPVSAMLDFQLAHARARDAVHTPLDVEALKSALDGLPQVTVRSLAPDRATYLRRPDLGRSLDPDGLEQLPAGDWDLVLVLADGLSARAVQQHAPKLLRALMPKLSGWKVAPVVIATQGRVALGDEIGGALGANLCAVLIGERPGLSVADSLGVYLTYEPRPGRRDSERNCISNIHPAGGLSPEAAAAKLAWLMTEARHRRLTGVELKDDAPALDAAAPPVIEG</sequence>
<feature type="binding site" evidence="5">
    <location>
        <position position="163"/>
    </location>
    <ligand>
        <name>adenosylcob(III)alamin</name>
        <dbReference type="ChEBI" id="CHEBI:18408"/>
    </ligand>
</feature>
<dbReference type="NCBIfam" id="NF003971">
    <property type="entry name" value="PRK05465.1"/>
    <property type="match status" value="1"/>
</dbReference>
<dbReference type="Gene3D" id="1.10.30.40">
    <property type="entry name" value="Ethanolamine ammonia-lyase light chain (EutC), N-terminal domain"/>
    <property type="match status" value="1"/>
</dbReference>
<comment type="pathway">
    <text evidence="5">Amine and polyamine degradation; ethanolamine degradation.</text>
</comment>
<dbReference type="GO" id="GO:0008851">
    <property type="term" value="F:ethanolamine ammonia-lyase activity"/>
    <property type="evidence" value="ECO:0007669"/>
    <property type="project" value="UniProtKB-UniRule"/>
</dbReference>
<dbReference type="InterPro" id="IPR042255">
    <property type="entry name" value="EutC_N"/>
</dbReference>
<dbReference type="Gene3D" id="3.40.50.11240">
    <property type="entry name" value="Ethanolamine ammonia-lyase light chain (EutC)"/>
    <property type="match status" value="1"/>
</dbReference>
<comment type="caution">
    <text evidence="6">The sequence shown here is derived from an EMBL/GenBank/DDBJ whole genome shotgun (WGS) entry which is preliminary data.</text>
</comment>
<keyword evidence="2 5" id="KW-0456">Lyase</keyword>
<keyword evidence="4 5" id="KW-1283">Bacterial microcompartment</keyword>
<organism evidence="6 9">
    <name type="scientific">Teichococcus wenyumeiae</name>
    <dbReference type="NCBI Taxonomy" id="2478470"/>
    <lineage>
        <taxon>Bacteria</taxon>
        <taxon>Pseudomonadati</taxon>
        <taxon>Pseudomonadota</taxon>
        <taxon>Alphaproteobacteria</taxon>
        <taxon>Acetobacterales</taxon>
        <taxon>Roseomonadaceae</taxon>
        <taxon>Roseomonas</taxon>
    </lineage>
</organism>
<comment type="function">
    <text evidence="5">Catalyzes the deamination of various vicinal amino-alcohols to oxo compounds. Allows this organism to utilize ethanolamine as the sole source of nitrogen and carbon in the presence of external vitamin B12.</text>
</comment>
<dbReference type="GO" id="GO:0031471">
    <property type="term" value="C:ethanolamine degradation polyhedral organelle"/>
    <property type="evidence" value="ECO:0007669"/>
    <property type="project" value="UniProtKB-UniRule"/>
</dbReference>
<dbReference type="EMBL" id="RAQU01000019">
    <property type="protein sequence ID" value="RKK05304.1"/>
    <property type="molecule type" value="Genomic_DNA"/>
</dbReference>
<dbReference type="Proteomes" id="UP000278036">
    <property type="component" value="Unassembled WGS sequence"/>
</dbReference>